<proteinExistence type="predicted"/>
<reference evidence="6" key="1">
    <citation type="submission" date="2017-04" db="EMBL/GenBank/DDBJ databases">
        <title>Function of individual gut microbiota members based on whole genome sequencing of pure cultures obtained from chicken caecum.</title>
        <authorList>
            <person name="Medvecky M."/>
            <person name="Cejkova D."/>
            <person name="Polansky O."/>
            <person name="Karasova D."/>
            <person name="Kubasova T."/>
            <person name="Cizek A."/>
            <person name="Rychlik I."/>
        </authorList>
    </citation>
    <scope>NUCLEOTIDE SEQUENCE [LARGE SCALE GENOMIC DNA]</scope>
    <source>
        <strain evidence="6">An144</strain>
    </source>
</reference>
<dbReference type="Proteomes" id="UP000196074">
    <property type="component" value="Unassembled WGS sequence"/>
</dbReference>
<dbReference type="PROSITE" id="PS50011">
    <property type="entry name" value="PROTEIN_KINASE_DOM"/>
    <property type="match status" value="1"/>
</dbReference>
<dbReference type="PANTHER" id="PTHR43479">
    <property type="entry name" value="ACREF/ENVCD OPERON REPRESSOR-RELATED"/>
    <property type="match status" value="1"/>
</dbReference>
<evidence type="ECO:0000313" key="5">
    <source>
        <dbReference type="EMBL" id="OUQ07591.1"/>
    </source>
</evidence>
<dbReference type="InterPro" id="IPR050624">
    <property type="entry name" value="HTH-type_Tx_Regulator"/>
</dbReference>
<accession>A0A1Y4QRP7</accession>
<keyword evidence="1 2" id="KW-0238">DNA-binding</keyword>
<dbReference type="EMBL" id="NFLC01000050">
    <property type="protein sequence ID" value="OUQ07591.1"/>
    <property type="molecule type" value="Genomic_DNA"/>
</dbReference>
<dbReference type="PANTHER" id="PTHR43479:SF11">
    <property type="entry name" value="ACREF_ENVCD OPERON REPRESSOR-RELATED"/>
    <property type="match status" value="1"/>
</dbReference>
<evidence type="ECO:0000259" key="4">
    <source>
        <dbReference type="PROSITE" id="PS50977"/>
    </source>
</evidence>
<feature type="DNA-binding region" description="H-T-H motif" evidence="2">
    <location>
        <begin position="37"/>
        <end position="56"/>
    </location>
</feature>
<organism evidence="5 6">
    <name type="scientific">Enterococcus cecorum</name>
    <dbReference type="NCBI Taxonomy" id="44008"/>
    <lineage>
        <taxon>Bacteria</taxon>
        <taxon>Bacillati</taxon>
        <taxon>Bacillota</taxon>
        <taxon>Bacilli</taxon>
        <taxon>Lactobacillales</taxon>
        <taxon>Enterococcaceae</taxon>
        <taxon>Enterococcus</taxon>
    </lineage>
</organism>
<gene>
    <name evidence="5" type="ORF">B5E88_12080</name>
</gene>
<dbReference type="GO" id="GO:0004672">
    <property type="term" value="F:protein kinase activity"/>
    <property type="evidence" value="ECO:0007669"/>
    <property type="project" value="InterPro"/>
</dbReference>
<evidence type="ECO:0000256" key="1">
    <source>
        <dbReference type="ARBA" id="ARBA00023125"/>
    </source>
</evidence>
<dbReference type="PROSITE" id="PS01081">
    <property type="entry name" value="HTH_TETR_1"/>
    <property type="match status" value="1"/>
</dbReference>
<dbReference type="GO" id="GO:0003677">
    <property type="term" value="F:DNA binding"/>
    <property type="evidence" value="ECO:0007669"/>
    <property type="project" value="UniProtKB-UniRule"/>
</dbReference>
<dbReference type="InterPro" id="IPR009057">
    <property type="entry name" value="Homeodomain-like_sf"/>
</dbReference>
<dbReference type="Pfam" id="PF00440">
    <property type="entry name" value="TetR_N"/>
    <property type="match status" value="1"/>
</dbReference>
<evidence type="ECO:0000313" key="6">
    <source>
        <dbReference type="Proteomes" id="UP000196074"/>
    </source>
</evidence>
<evidence type="ECO:0000259" key="3">
    <source>
        <dbReference type="PROSITE" id="PS50011"/>
    </source>
</evidence>
<dbReference type="SUPFAM" id="SSF46689">
    <property type="entry name" value="Homeodomain-like"/>
    <property type="match status" value="1"/>
</dbReference>
<dbReference type="InterPro" id="IPR000719">
    <property type="entry name" value="Prot_kinase_dom"/>
</dbReference>
<name>A0A1Y4QRP7_9ENTE</name>
<dbReference type="RefSeq" id="WP_023895014.1">
    <property type="nucleotide sequence ID" value="NZ_AP035890.1"/>
</dbReference>
<comment type="caution">
    <text evidence="5">The sequence shown here is derived from an EMBL/GenBank/DDBJ whole genome shotgun (WGS) entry which is preliminary data.</text>
</comment>
<evidence type="ECO:0000256" key="2">
    <source>
        <dbReference type="PROSITE-ProRule" id="PRU00335"/>
    </source>
</evidence>
<dbReference type="InterPro" id="IPR001647">
    <property type="entry name" value="HTH_TetR"/>
</dbReference>
<dbReference type="PROSITE" id="PS50977">
    <property type="entry name" value="HTH_TETR_2"/>
    <property type="match status" value="1"/>
</dbReference>
<dbReference type="GO" id="GO:0005524">
    <property type="term" value="F:ATP binding"/>
    <property type="evidence" value="ECO:0007669"/>
    <property type="project" value="InterPro"/>
</dbReference>
<feature type="domain" description="HTH tetR-type" evidence="4">
    <location>
        <begin position="14"/>
        <end position="74"/>
    </location>
</feature>
<dbReference type="InterPro" id="IPR023772">
    <property type="entry name" value="DNA-bd_HTH_TetR-type_CS"/>
</dbReference>
<dbReference type="AlphaFoldDB" id="A0A1Y4QRP7"/>
<protein>
    <submittedName>
        <fullName evidence="5">TetR family transcriptional regulator</fullName>
    </submittedName>
</protein>
<feature type="domain" description="Protein kinase" evidence="3">
    <location>
        <begin position="22"/>
        <end position="215"/>
    </location>
</feature>
<sequence length="215" mass="25378">MYTNGSEIFNRLGSEKKQFILTQIVKEFGEAGYDSVSMRKIAQNTQVSIGSLYQYFGDKEGTLKISIEHVFVILSSYIEEIKKAPLELEIRLEKMFDSICRVEEKYPEIIKFYNKIPSDKRMIKEWVNQFYKNKSFFTIFWQTIYELQQERKINDKLDPVTYTFIIDTLMLSGEVFHDIQYQKIKTKVFLDDLTQSNLLLKENIIDSLIELVRGG</sequence>
<dbReference type="Gene3D" id="1.10.357.10">
    <property type="entry name" value="Tetracycline Repressor, domain 2"/>
    <property type="match status" value="1"/>
</dbReference>